<dbReference type="PANTHER" id="PTHR12131:SF7">
    <property type="entry name" value="EXOSOME RNA HELICASE MTR4"/>
    <property type="match status" value="1"/>
</dbReference>
<dbReference type="FunFam" id="3.40.50.300:FF:000083">
    <property type="entry name" value="ATP-dependent RNA helicase DOB1"/>
    <property type="match status" value="1"/>
</dbReference>
<dbReference type="CDD" id="cd18795">
    <property type="entry name" value="SF2_C_Ski2"/>
    <property type="match status" value="1"/>
</dbReference>
<feature type="region of interest" description="Disordered" evidence="8">
    <location>
        <begin position="1"/>
        <end position="35"/>
    </location>
</feature>
<dbReference type="GeneID" id="17037854"/>
<dbReference type="SMART" id="SM00490">
    <property type="entry name" value="HELICc"/>
    <property type="match status" value="1"/>
</dbReference>
<dbReference type="PANTHER" id="PTHR12131">
    <property type="entry name" value="ATP-DEPENDENT RNA AND DNA HELICASE"/>
    <property type="match status" value="1"/>
</dbReference>
<dbReference type="GO" id="GO:0000460">
    <property type="term" value="P:maturation of 5.8S rRNA"/>
    <property type="evidence" value="ECO:0007669"/>
    <property type="project" value="TreeGrafter"/>
</dbReference>
<evidence type="ECO:0000256" key="1">
    <source>
        <dbReference type="ARBA" id="ARBA00004123"/>
    </source>
</evidence>
<dbReference type="GO" id="GO:0005634">
    <property type="term" value="C:nucleus"/>
    <property type="evidence" value="ECO:0007669"/>
    <property type="project" value="UniProtKB-SubCell"/>
</dbReference>
<dbReference type="RefSeq" id="XP_005644424.1">
    <property type="nucleotide sequence ID" value="XM_005644367.1"/>
</dbReference>
<organism evidence="11 12">
    <name type="scientific">Coccomyxa subellipsoidea (strain C-169)</name>
    <name type="common">Green microalga</name>
    <dbReference type="NCBI Taxonomy" id="574566"/>
    <lineage>
        <taxon>Eukaryota</taxon>
        <taxon>Viridiplantae</taxon>
        <taxon>Chlorophyta</taxon>
        <taxon>core chlorophytes</taxon>
        <taxon>Trebouxiophyceae</taxon>
        <taxon>Trebouxiophyceae incertae sedis</taxon>
        <taxon>Coccomyxaceae</taxon>
        <taxon>Coccomyxa</taxon>
        <taxon>Coccomyxa subellipsoidea</taxon>
    </lineage>
</organism>
<dbReference type="GO" id="GO:0005524">
    <property type="term" value="F:ATP binding"/>
    <property type="evidence" value="ECO:0007669"/>
    <property type="project" value="UniProtKB-KW"/>
</dbReference>
<dbReference type="Gene3D" id="3.40.50.300">
    <property type="entry name" value="P-loop containing nucleotide triphosphate hydrolases"/>
    <property type="match status" value="2"/>
</dbReference>
<dbReference type="InterPro" id="IPR001650">
    <property type="entry name" value="Helicase_C-like"/>
</dbReference>
<evidence type="ECO:0000256" key="7">
    <source>
        <dbReference type="ARBA" id="ARBA00061045"/>
    </source>
</evidence>
<dbReference type="KEGG" id="csl:COCSUDRAFT_30930"/>
<dbReference type="eggNOG" id="KOG0948">
    <property type="taxonomic scope" value="Eukaryota"/>
</dbReference>
<feature type="compositionally biased region" description="Basic and acidic residues" evidence="8">
    <location>
        <begin position="22"/>
        <end position="33"/>
    </location>
</feature>
<feature type="compositionally biased region" description="Gly residues" evidence="8">
    <location>
        <begin position="324"/>
        <end position="333"/>
    </location>
</feature>
<protein>
    <submittedName>
        <fullName evidence="11">HUA enhancer 2</fullName>
    </submittedName>
</protein>
<dbReference type="AlphaFoldDB" id="I0YNB1"/>
<dbReference type="FunFam" id="3.40.50.300:FF:000141">
    <property type="entry name" value="ATP-dependent RNA helicase DOB1"/>
    <property type="match status" value="1"/>
</dbReference>
<evidence type="ECO:0000256" key="6">
    <source>
        <dbReference type="ARBA" id="ARBA00023242"/>
    </source>
</evidence>
<dbReference type="InterPro" id="IPR014001">
    <property type="entry name" value="Helicase_ATP-bd"/>
</dbReference>
<keyword evidence="3" id="KW-0378">Hydrolase</keyword>
<keyword evidence="2" id="KW-0547">Nucleotide-binding</keyword>
<name>I0YNB1_COCSC</name>
<dbReference type="InterPro" id="IPR027417">
    <property type="entry name" value="P-loop_NTPase"/>
</dbReference>
<dbReference type="InterPro" id="IPR016438">
    <property type="entry name" value="SKI2-like"/>
</dbReference>
<dbReference type="PIRSF" id="PIRSF005198">
    <property type="entry name" value="Antiviral_helicase_SKI2"/>
    <property type="match status" value="1"/>
</dbReference>
<dbReference type="Pfam" id="PF00271">
    <property type="entry name" value="Helicase_C"/>
    <property type="match status" value="1"/>
</dbReference>
<proteinExistence type="inferred from homology"/>
<feature type="region of interest" description="Disordered" evidence="8">
    <location>
        <begin position="292"/>
        <end position="340"/>
    </location>
</feature>
<keyword evidence="12" id="KW-1185">Reference proteome</keyword>
<feature type="region of interest" description="Disordered" evidence="8">
    <location>
        <begin position="685"/>
        <end position="704"/>
    </location>
</feature>
<dbReference type="SMART" id="SM01142">
    <property type="entry name" value="DSHCT"/>
    <property type="match status" value="1"/>
</dbReference>
<dbReference type="Proteomes" id="UP000007264">
    <property type="component" value="Unassembled WGS sequence"/>
</dbReference>
<dbReference type="Gene3D" id="2.40.30.300">
    <property type="match status" value="1"/>
</dbReference>
<dbReference type="GO" id="GO:0003724">
    <property type="term" value="F:RNA helicase activity"/>
    <property type="evidence" value="ECO:0007669"/>
    <property type="project" value="InterPro"/>
</dbReference>
<accession>I0YNB1</accession>
<evidence type="ECO:0000256" key="2">
    <source>
        <dbReference type="ARBA" id="ARBA00022741"/>
    </source>
</evidence>
<dbReference type="EMBL" id="AGSI01000017">
    <property type="protein sequence ID" value="EIE19880.1"/>
    <property type="molecule type" value="Genomic_DNA"/>
</dbReference>
<gene>
    <name evidence="11" type="ORF">COCSUDRAFT_30930</name>
</gene>
<keyword evidence="6" id="KW-0539">Nucleus</keyword>
<keyword evidence="4" id="KW-0347">Helicase</keyword>
<dbReference type="STRING" id="574566.I0YNB1"/>
<sequence>MEETPEGMAVAAATREAAKRKREAENGLPEAKRPARPIPLISHEVAVPKGYDEAAKNLDPALHGTLENPRWSGPRAKEYPFVLDPFQEVSVACIERRESVLVSAHTSAGKTAVAEYAIALAFKNNQRVVYTSPLKALSNQKFRELSEEFEDVGLMTGDVSINPNARCIVMTTEILRSMLYRGSEVLREVAWVVFDEVHYMQDRERGVVWEETIIFLPPETKMVFLSATLSNAAEFAAWVAALHKQPCHVVYTDFRPTPLQHYAYAPGAKGLFLVLDEKGNFKDENFSKLRSEVAPETAADDAPSTSGRGAENGGRGGRGRGRGRNSGGRSGGGRGDKGKGDTAAHIYKIVKMIKDRNFEPVIVFSFSRRECEMYARTLMKPDAKGNAINFNSPEEQEMVGDVFAQAIQSLSEADREMPPVVEILKLLRAGIAVHHSGLLPILKEVVELLFQEGLIKALFATETFAMGLNMPARTVVFTAMEKWDGETNRFMSSGEYIQMSGRAGRRGKDDRGMCIMMIDDKMDAASCRGIVQGKPSPLLSRFRLTYYTLLNILRRAEGSGQSMEYVIARSFQQFQFERSLPQVQKELREVEERAAQIGAATQEAMDEYQTLKAEIEGAERVLTPALLRPERCMHFLRPGRLVRVREGPYDWGWGIVVAVHQKGRPKPKVSLLKGTSKLCAIPGQRKERATPMPEPAGRGRPGEMNVLPVPLQLLTAISTLRISIPPDLRPIEARKATLATVRGLEQQYPNGIPELDPAEDFQVEEPEALAAAAKLGSLQARLRRNPVYQAERDEKKMLDVERQAVLAAQAVALRRKLTESHLAKFRTEAKNRTAVLRKLGHVTAEGVVSLKGRAACEISTGDELLTTELMLNGVFNSLDVHQLVAVISCLVPVEKSNEEVKLKAELAEPLAALQDTARAIAEVQRECKLEVDPDEYVESFKPFLMDVIYAWSKGEQFVDVCGRTDIFEGSIIRATRRLDELVNELAAAASVIGDVGLEEKFRAAAATIRRDIMFAASLYI</sequence>
<evidence type="ECO:0000259" key="10">
    <source>
        <dbReference type="PROSITE" id="PS51194"/>
    </source>
</evidence>
<evidence type="ECO:0000313" key="12">
    <source>
        <dbReference type="Proteomes" id="UP000007264"/>
    </source>
</evidence>
<evidence type="ECO:0000256" key="4">
    <source>
        <dbReference type="ARBA" id="ARBA00022806"/>
    </source>
</evidence>
<dbReference type="FunFam" id="1.10.3380.30:FF:000006">
    <property type="entry name" value="DExH-box ATP-dependent RNA helicase DExH10"/>
    <property type="match status" value="1"/>
</dbReference>
<dbReference type="InterPro" id="IPR048392">
    <property type="entry name" value="MTR4-like_stalk"/>
</dbReference>
<comment type="similarity">
    <text evidence="7">Belongs to the DExH box helicase family. SKI2 subfamily.</text>
</comment>
<dbReference type="InterPro" id="IPR050699">
    <property type="entry name" value="RNA-DNA_Helicase"/>
</dbReference>
<dbReference type="Pfam" id="PF13234">
    <property type="entry name" value="MTR4_beta-barrel"/>
    <property type="match status" value="1"/>
</dbReference>
<dbReference type="Pfam" id="PF08148">
    <property type="entry name" value="DSHCT"/>
    <property type="match status" value="1"/>
</dbReference>
<dbReference type="PROSITE" id="PS51194">
    <property type="entry name" value="HELICASE_CTER"/>
    <property type="match status" value="1"/>
</dbReference>
<dbReference type="PROSITE" id="PS51192">
    <property type="entry name" value="HELICASE_ATP_BIND_1"/>
    <property type="match status" value="1"/>
</dbReference>
<dbReference type="Pfam" id="PF00270">
    <property type="entry name" value="DEAD"/>
    <property type="match status" value="1"/>
</dbReference>
<dbReference type="Gene3D" id="1.10.3380.30">
    <property type="match status" value="1"/>
</dbReference>
<dbReference type="Pfam" id="PF21408">
    <property type="entry name" value="MTR4-like_stalk"/>
    <property type="match status" value="1"/>
</dbReference>
<dbReference type="OrthoDB" id="64767at2759"/>
<evidence type="ECO:0000256" key="8">
    <source>
        <dbReference type="SAM" id="MobiDB-lite"/>
    </source>
</evidence>
<evidence type="ECO:0000256" key="5">
    <source>
        <dbReference type="ARBA" id="ARBA00022840"/>
    </source>
</evidence>
<evidence type="ECO:0000313" key="11">
    <source>
        <dbReference type="EMBL" id="EIE19880.1"/>
    </source>
</evidence>
<dbReference type="SMART" id="SM00487">
    <property type="entry name" value="DEXDc"/>
    <property type="match status" value="1"/>
</dbReference>
<dbReference type="GO" id="GO:0003723">
    <property type="term" value="F:RNA binding"/>
    <property type="evidence" value="ECO:0007669"/>
    <property type="project" value="InterPro"/>
</dbReference>
<comment type="subcellular location">
    <subcellularLocation>
        <location evidence="1">Nucleus</location>
    </subcellularLocation>
</comment>
<reference evidence="11 12" key="1">
    <citation type="journal article" date="2012" name="Genome Biol.">
        <title>The genome of the polar eukaryotic microalga coccomyxa subellipsoidea reveals traits of cold adaptation.</title>
        <authorList>
            <person name="Blanc G."/>
            <person name="Agarkova I."/>
            <person name="Grimwood J."/>
            <person name="Kuo A."/>
            <person name="Brueggeman A."/>
            <person name="Dunigan D."/>
            <person name="Gurnon J."/>
            <person name="Ladunga I."/>
            <person name="Lindquist E."/>
            <person name="Lucas S."/>
            <person name="Pangilinan J."/>
            <person name="Proschold T."/>
            <person name="Salamov A."/>
            <person name="Schmutz J."/>
            <person name="Weeks D."/>
            <person name="Yamada T."/>
            <person name="Claverie J.M."/>
            <person name="Grigoriev I."/>
            <person name="Van Etten J."/>
            <person name="Lomsadze A."/>
            <person name="Borodovsky M."/>
        </authorList>
    </citation>
    <scope>NUCLEOTIDE SEQUENCE [LARGE SCALE GENOMIC DNA]</scope>
    <source>
        <strain evidence="11 12">C-169</strain>
    </source>
</reference>
<dbReference type="InterPro" id="IPR011545">
    <property type="entry name" value="DEAD/DEAH_box_helicase_dom"/>
</dbReference>
<dbReference type="InterPro" id="IPR025696">
    <property type="entry name" value="Beta-barrel_MTR4"/>
</dbReference>
<comment type="caution">
    <text evidence="11">The sequence shown here is derived from an EMBL/GenBank/DDBJ whole genome shotgun (WGS) entry which is preliminary data.</text>
</comment>
<dbReference type="SUPFAM" id="SSF52540">
    <property type="entry name" value="P-loop containing nucleoside triphosphate hydrolases"/>
    <property type="match status" value="1"/>
</dbReference>
<feature type="domain" description="Helicase ATP-binding" evidence="9">
    <location>
        <begin position="91"/>
        <end position="247"/>
    </location>
</feature>
<dbReference type="InterPro" id="IPR012961">
    <property type="entry name" value="Ski2/MTR4_C"/>
</dbReference>
<dbReference type="GO" id="GO:0016787">
    <property type="term" value="F:hydrolase activity"/>
    <property type="evidence" value="ECO:0007669"/>
    <property type="project" value="UniProtKB-KW"/>
</dbReference>
<evidence type="ECO:0000259" key="9">
    <source>
        <dbReference type="PROSITE" id="PS51192"/>
    </source>
</evidence>
<dbReference type="GO" id="GO:0006401">
    <property type="term" value="P:RNA catabolic process"/>
    <property type="evidence" value="ECO:0007669"/>
    <property type="project" value="InterPro"/>
</dbReference>
<evidence type="ECO:0000256" key="3">
    <source>
        <dbReference type="ARBA" id="ARBA00022801"/>
    </source>
</evidence>
<keyword evidence="5" id="KW-0067">ATP-binding</keyword>
<feature type="domain" description="Helicase C-terminal" evidence="10">
    <location>
        <begin position="345"/>
        <end position="550"/>
    </location>
</feature>